<feature type="transmembrane region" description="Helical" evidence="1">
    <location>
        <begin position="87"/>
        <end position="105"/>
    </location>
</feature>
<dbReference type="HOGENOM" id="CLU_1294684_0_0_1"/>
<feature type="transmembrane region" description="Helical" evidence="1">
    <location>
        <begin position="20"/>
        <end position="39"/>
    </location>
</feature>
<reference evidence="2 3" key="1">
    <citation type="submission" date="2014-02" db="EMBL/GenBank/DDBJ databases">
        <title>The genome sequence of the entomopathogenic fungus Metarhizium robertsii ARSEF 2575.</title>
        <authorList>
            <person name="Giuliano Garisto Donzelli B."/>
            <person name="Roe B.A."/>
            <person name="Macmil S.L."/>
            <person name="Krasnoff S.B."/>
            <person name="Gibson D.M."/>
        </authorList>
    </citation>
    <scope>NUCLEOTIDE SEQUENCE [LARGE SCALE GENOMIC DNA]</scope>
    <source>
        <strain evidence="2 3">ARSEF 2575</strain>
    </source>
</reference>
<proteinExistence type="predicted"/>
<accession>A0A014PRK7</accession>
<keyword evidence="1" id="KW-0472">Membrane</keyword>
<evidence type="ECO:0000313" key="3">
    <source>
        <dbReference type="Proteomes" id="UP000030151"/>
    </source>
</evidence>
<dbReference type="AlphaFoldDB" id="A0A014PRK7"/>
<sequence>MASENSGMLKRFGGEAAGRIASAACAATVLILTIATVAMKKDGEPLLESILIVSVLGGLWNAAYCVHPPIRASPIYRSAVKLQVDRLLCVLWVASVPAMVTSYVYTKDNFRASKEGSFDIPPPVLDYTSLIGPNCILKVECKERPVVLLRIRVFRHVRMGDVETAATILFGQEEYFMNSCDSDYNVGTNLDHPIPISKVRANRNLVLPPAHVL</sequence>
<dbReference type="Proteomes" id="UP000030151">
    <property type="component" value="Unassembled WGS sequence"/>
</dbReference>
<dbReference type="OrthoDB" id="10303667at2759"/>
<organism evidence="2 3">
    <name type="scientific">Metarhizium robertsii</name>
    <dbReference type="NCBI Taxonomy" id="568076"/>
    <lineage>
        <taxon>Eukaryota</taxon>
        <taxon>Fungi</taxon>
        <taxon>Dikarya</taxon>
        <taxon>Ascomycota</taxon>
        <taxon>Pezizomycotina</taxon>
        <taxon>Sordariomycetes</taxon>
        <taxon>Hypocreomycetidae</taxon>
        <taxon>Hypocreales</taxon>
        <taxon>Clavicipitaceae</taxon>
        <taxon>Metarhizium</taxon>
    </lineage>
</organism>
<keyword evidence="1" id="KW-1133">Transmembrane helix</keyword>
<evidence type="ECO:0000256" key="1">
    <source>
        <dbReference type="SAM" id="Phobius"/>
    </source>
</evidence>
<feature type="transmembrane region" description="Helical" evidence="1">
    <location>
        <begin position="45"/>
        <end position="66"/>
    </location>
</feature>
<name>A0A014PRK7_9HYPO</name>
<dbReference type="EMBL" id="JELW01000013">
    <property type="protein sequence ID" value="EXV00498.1"/>
    <property type="molecule type" value="Genomic_DNA"/>
</dbReference>
<gene>
    <name evidence="2" type="ORF">X797_006560</name>
</gene>
<protein>
    <submittedName>
        <fullName evidence="2">Uncharacterized protein</fullName>
    </submittedName>
</protein>
<evidence type="ECO:0000313" key="2">
    <source>
        <dbReference type="EMBL" id="EXV00498.1"/>
    </source>
</evidence>
<keyword evidence="1" id="KW-0812">Transmembrane</keyword>
<comment type="caution">
    <text evidence="2">The sequence shown here is derived from an EMBL/GenBank/DDBJ whole genome shotgun (WGS) entry which is preliminary data.</text>
</comment>